<gene>
    <name evidence="12" type="ORF">AXG93_4649s1020</name>
</gene>
<proteinExistence type="predicted"/>
<evidence type="ECO:0000256" key="8">
    <source>
        <dbReference type="ARBA" id="ARBA00048679"/>
    </source>
</evidence>
<evidence type="ECO:0000256" key="6">
    <source>
        <dbReference type="ARBA" id="ARBA00022840"/>
    </source>
</evidence>
<evidence type="ECO:0000256" key="3">
    <source>
        <dbReference type="ARBA" id="ARBA00022679"/>
    </source>
</evidence>
<accession>A0A176VFX4</accession>
<dbReference type="InterPro" id="IPR011009">
    <property type="entry name" value="Kinase-like_dom_sf"/>
</dbReference>
<dbReference type="Gene3D" id="1.10.510.10">
    <property type="entry name" value="Transferase(Phosphotransferase) domain 1"/>
    <property type="match status" value="1"/>
</dbReference>
<keyword evidence="4 9" id="KW-0547">Nucleotide-binding</keyword>
<dbReference type="GO" id="GO:0005524">
    <property type="term" value="F:ATP binding"/>
    <property type="evidence" value="ECO:0007669"/>
    <property type="project" value="UniProtKB-UniRule"/>
</dbReference>
<evidence type="ECO:0000313" key="12">
    <source>
        <dbReference type="EMBL" id="OAE19809.1"/>
    </source>
</evidence>
<name>A0A176VFX4_MARPO</name>
<dbReference type="InterPro" id="IPR051334">
    <property type="entry name" value="SRPK"/>
</dbReference>
<keyword evidence="2" id="KW-0723">Serine/threonine-protein kinase</keyword>
<protein>
    <recommendedName>
        <fullName evidence="1">non-specific serine/threonine protein kinase</fullName>
        <ecNumber evidence="1">2.7.11.1</ecNumber>
    </recommendedName>
</protein>
<evidence type="ECO:0000256" key="2">
    <source>
        <dbReference type="ARBA" id="ARBA00022527"/>
    </source>
</evidence>
<dbReference type="InterPro" id="IPR008271">
    <property type="entry name" value="Ser/Thr_kinase_AS"/>
</dbReference>
<dbReference type="EMBL" id="LVLJ01003756">
    <property type="protein sequence ID" value="OAE19809.1"/>
    <property type="molecule type" value="Genomic_DNA"/>
</dbReference>
<evidence type="ECO:0000313" key="13">
    <source>
        <dbReference type="Proteomes" id="UP000077202"/>
    </source>
</evidence>
<comment type="catalytic activity">
    <reaction evidence="8">
        <text>L-seryl-[protein] + ATP = O-phospho-L-seryl-[protein] + ADP + H(+)</text>
        <dbReference type="Rhea" id="RHEA:17989"/>
        <dbReference type="Rhea" id="RHEA-COMP:9863"/>
        <dbReference type="Rhea" id="RHEA-COMP:11604"/>
        <dbReference type="ChEBI" id="CHEBI:15378"/>
        <dbReference type="ChEBI" id="CHEBI:29999"/>
        <dbReference type="ChEBI" id="CHEBI:30616"/>
        <dbReference type="ChEBI" id="CHEBI:83421"/>
        <dbReference type="ChEBI" id="CHEBI:456216"/>
        <dbReference type="EC" id="2.7.11.1"/>
    </reaction>
</comment>
<dbReference type="Proteomes" id="UP000077202">
    <property type="component" value="Unassembled WGS sequence"/>
</dbReference>
<evidence type="ECO:0000259" key="11">
    <source>
        <dbReference type="PROSITE" id="PS50011"/>
    </source>
</evidence>
<dbReference type="GO" id="GO:0000245">
    <property type="term" value="P:spliceosomal complex assembly"/>
    <property type="evidence" value="ECO:0007669"/>
    <property type="project" value="TreeGrafter"/>
</dbReference>
<dbReference type="PANTHER" id="PTHR47634:SF9">
    <property type="entry name" value="PROTEIN KINASE DOMAIN-CONTAINING PROTEIN-RELATED"/>
    <property type="match status" value="1"/>
</dbReference>
<keyword evidence="6 9" id="KW-0067">ATP-binding</keyword>
<dbReference type="FunFam" id="1.10.510.10:FF:000339">
    <property type="entry name" value="Serine/threonine-protein kinase SRPK-like protein"/>
    <property type="match status" value="1"/>
</dbReference>
<dbReference type="GO" id="GO:0004674">
    <property type="term" value="F:protein serine/threonine kinase activity"/>
    <property type="evidence" value="ECO:0007669"/>
    <property type="project" value="UniProtKB-KW"/>
</dbReference>
<evidence type="ECO:0000256" key="9">
    <source>
        <dbReference type="PROSITE-ProRule" id="PRU10141"/>
    </source>
</evidence>
<evidence type="ECO:0000256" key="1">
    <source>
        <dbReference type="ARBA" id="ARBA00012513"/>
    </source>
</evidence>
<dbReference type="EC" id="2.7.11.1" evidence="1"/>
<dbReference type="FunFam" id="3.30.200.20:FF:000076">
    <property type="entry name" value="CMGC/SRPK protein kinase"/>
    <property type="match status" value="1"/>
</dbReference>
<dbReference type="CDD" id="cd14136">
    <property type="entry name" value="STKc_SRPK"/>
    <property type="match status" value="1"/>
</dbReference>
<feature type="region of interest" description="Disordered" evidence="10">
    <location>
        <begin position="1"/>
        <end position="33"/>
    </location>
</feature>
<dbReference type="InterPro" id="IPR017441">
    <property type="entry name" value="Protein_kinase_ATP_BS"/>
</dbReference>
<evidence type="ECO:0000256" key="4">
    <source>
        <dbReference type="ARBA" id="ARBA00022741"/>
    </source>
</evidence>
<keyword evidence="3" id="KW-0808">Transferase</keyword>
<sequence>MPRVMQFPMSSRSNTPNSGSSDVSESEEEGTSDYKRGGYHVVRIGDIFKAGRYIVHRKLGWGHFSTVWLAWDSFGKKYVALKVQKSAQHYTEAAVDEITILKQIADGDPENCKGVVRLLDHFKHCGPNGQHVCMVFELLGDNLLTLIKLYNYQGLPLDMVRQLAVHILGGLDFLHRHLSIIHTDLKPENVLLLFPLDPIQVPKTSEKSESSVCFRERELSFASPGTEDNCIAGLSRNQKKKLKRRAKKAACSEKLVLAGGRAAVDDENGGCLGDRRPVGSPVLKATARSDNLCAGSSKHDDLLTDISRPLELAQGTKENASFLLRSERKRSDFADQGARKSSDVSLMTLNLQQPCDSSSLIHKQQQPGDLRKLDLRCKIVDLGNACWSYKQFTSDIQTRQYRCPEVLLGSKYTESADMWSFACIVFELATGDVLFDPRSGDDFDRDEDHLALMMELLGRMPRKVALGGRYSRDYFNRHGELRHIRKLRYWPLDGVLVEKYDFTKHDAEELAMFLRPLLDFIPEKRPTAQQCLLHSWLRAAPTYAEARVVSDVGSGDTTGSQEAVDRAEVAMSNIAILSSQDEDNADTPTACSEVKFCVEAGD</sequence>
<comment type="catalytic activity">
    <reaction evidence="7">
        <text>L-threonyl-[protein] + ATP = O-phospho-L-threonyl-[protein] + ADP + H(+)</text>
        <dbReference type="Rhea" id="RHEA:46608"/>
        <dbReference type="Rhea" id="RHEA-COMP:11060"/>
        <dbReference type="Rhea" id="RHEA-COMP:11605"/>
        <dbReference type="ChEBI" id="CHEBI:15378"/>
        <dbReference type="ChEBI" id="CHEBI:30013"/>
        <dbReference type="ChEBI" id="CHEBI:30616"/>
        <dbReference type="ChEBI" id="CHEBI:61977"/>
        <dbReference type="ChEBI" id="CHEBI:456216"/>
        <dbReference type="EC" id="2.7.11.1"/>
    </reaction>
</comment>
<feature type="binding site" evidence="9">
    <location>
        <position position="82"/>
    </location>
    <ligand>
        <name>ATP</name>
        <dbReference type="ChEBI" id="CHEBI:30616"/>
    </ligand>
</feature>
<evidence type="ECO:0000256" key="10">
    <source>
        <dbReference type="SAM" id="MobiDB-lite"/>
    </source>
</evidence>
<evidence type="ECO:0000256" key="7">
    <source>
        <dbReference type="ARBA" id="ARBA00047899"/>
    </source>
</evidence>
<dbReference type="PROSITE" id="PS50011">
    <property type="entry name" value="PROTEIN_KINASE_DOM"/>
    <property type="match status" value="1"/>
</dbReference>
<dbReference type="PANTHER" id="PTHR47634">
    <property type="entry name" value="PROTEIN KINASE DOMAIN-CONTAINING PROTEIN-RELATED"/>
    <property type="match status" value="1"/>
</dbReference>
<keyword evidence="13" id="KW-1185">Reference proteome</keyword>
<dbReference type="InterPro" id="IPR000719">
    <property type="entry name" value="Prot_kinase_dom"/>
</dbReference>
<feature type="compositionally biased region" description="Low complexity" evidence="10">
    <location>
        <begin position="10"/>
        <end position="23"/>
    </location>
</feature>
<feature type="domain" description="Protein kinase" evidence="11">
    <location>
        <begin position="53"/>
        <end position="537"/>
    </location>
</feature>
<dbReference type="Gene3D" id="3.30.200.20">
    <property type="entry name" value="Phosphorylase Kinase, domain 1"/>
    <property type="match status" value="1"/>
</dbReference>
<dbReference type="PROSITE" id="PS00108">
    <property type="entry name" value="PROTEIN_KINASE_ST"/>
    <property type="match status" value="1"/>
</dbReference>
<dbReference type="Pfam" id="PF00069">
    <property type="entry name" value="Pkinase"/>
    <property type="match status" value="2"/>
</dbReference>
<dbReference type="SUPFAM" id="SSF56112">
    <property type="entry name" value="Protein kinase-like (PK-like)"/>
    <property type="match status" value="1"/>
</dbReference>
<dbReference type="SMART" id="SM00220">
    <property type="entry name" value="S_TKc"/>
    <property type="match status" value="1"/>
</dbReference>
<organism evidence="12 13">
    <name type="scientific">Marchantia polymorpha subsp. ruderalis</name>
    <dbReference type="NCBI Taxonomy" id="1480154"/>
    <lineage>
        <taxon>Eukaryota</taxon>
        <taxon>Viridiplantae</taxon>
        <taxon>Streptophyta</taxon>
        <taxon>Embryophyta</taxon>
        <taxon>Marchantiophyta</taxon>
        <taxon>Marchantiopsida</taxon>
        <taxon>Marchantiidae</taxon>
        <taxon>Marchantiales</taxon>
        <taxon>Marchantiaceae</taxon>
        <taxon>Marchantia</taxon>
    </lineage>
</organism>
<dbReference type="GO" id="GO:0050684">
    <property type="term" value="P:regulation of mRNA processing"/>
    <property type="evidence" value="ECO:0007669"/>
    <property type="project" value="TreeGrafter"/>
</dbReference>
<evidence type="ECO:0000256" key="5">
    <source>
        <dbReference type="ARBA" id="ARBA00022777"/>
    </source>
</evidence>
<comment type="caution">
    <text evidence="12">The sequence shown here is derived from an EMBL/GenBank/DDBJ whole genome shotgun (WGS) entry which is preliminary data.</text>
</comment>
<keyword evidence="5" id="KW-0418">Kinase</keyword>
<reference evidence="12" key="1">
    <citation type="submission" date="2016-03" db="EMBL/GenBank/DDBJ databases">
        <title>Mechanisms controlling the formation of the plant cell surface in tip-growing cells are functionally conserved among land plants.</title>
        <authorList>
            <person name="Honkanen S."/>
            <person name="Jones V.A."/>
            <person name="Morieri G."/>
            <person name="Champion C."/>
            <person name="Hetherington A.J."/>
            <person name="Kelly S."/>
            <person name="Saint-Marcoux D."/>
            <person name="Proust H."/>
            <person name="Prescott H."/>
            <person name="Dolan L."/>
        </authorList>
    </citation>
    <scope>NUCLEOTIDE SEQUENCE [LARGE SCALE GENOMIC DNA]</scope>
    <source>
        <tissue evidence="12">Whole gametophyte</tissue>
    </source>
</reference>
<dbReference type="AlphaFoldDB" id="A0A176VFX4"/>
<dbReference type="PROSITE" id="PS00107">
    <property type="entry name" value="PROTEIN_KINASE_ATP"/>
    <property type="match status" value="1"/>
</dbReference>